<reference evidence="3" key="1">
    <citation type="submission" date="2016-10" db="EMBL/GenBank/DDBJ databases">
        <authorList>
            <person name="Varghese N."/>
            <person name="Submissions S."/>
        </authorList>
    </citation>
    <scope>NUCLEOTIDE SEQUENCE [LARGE SCALE GENOMIC DNA]</scope>
    <source>
        <strain evidence="3">DSM 15282</strain>
    </source>
</reference>
<gene>
    <name evidence="2" type="ORF">SAMN04488519_101322</name>
</gene>
<sequence length="125" mass="14360">MQKPFLLMLILISSFTYLSHAQSVGGVPLEDIKSTYIHLSRVGFTFKSKIRVSVDFGQRVSGERLNESFISDSDGRSIEFNSMIDALNLFDLLGYEYIDSNCVDEDWPGQYLLRKKKPELVREEE</sequence>
<dbReference type="Proteomes" id="UP000199564">
    <property type="component" value="Unassembled WGS sequence"/>
</dbReference>
<feature type="chain" id="PRO_5011555804" evidence="1">
    <location>
        <begin position="22"/>
        <end position="125"/>
    </location>
</feature>
<accession>A0A1I5AYW3</accession>
<keyword evidence="1" id="KW-0732">Signal</keyword>
<organism evidence="2 3">
    <name type="scientific">Algoriphagus ornithinivorans</name>
    <dbReference type="NCBI Taxonomy" id="226506"/>
    <lineage>
        <taxon>Bacteria</taxon>
        <taxon>Pseudomonadati</taxon>
        <taxon>Bacteroidota</taxon>
        <taxon>Cytophagia</taxon>
        <taxon>Cytophagales</taxon>
        <taxon>Cyclobacteriaceae</taxon>
        <taxon>Algoriphagus</taxon>
    </lineage>
</organism>
<protein>
    <submittedName>
        <fullName evidence="2">Uncharacterized protein</fullName>
    </submittedName>
</protein>
<evidence type="ECO:0000313" key="2">
    <source>
        <dbReference type="EMBL" id="SFN67551.1"/>
    </source>
</evidence>
<proteinExistence type="predicted"/>
<dbReference type="AlphaFoldDB" id="A0A1I5AYW3"/>
<evidence type="ECO:0000313" key="3">
    <source>
        <dbReference type="Proteomes" id="UP000199564"/>
    </source>
</evidence>
<name>A0A1I5AYW3_9BACT</name>
<dbReference type="EMBL" id="FOVW01000001">
    <property type="protein sequence ID" value="SFN67551.1"/>
    <property type="molecule type" value="Genomic_DNA"/>
</dbReference>
<feature type="signal peptide" evidence="1">
    <location>
        <begin position="1"/>
        <end position="21"/>
    </location>
</feature>
<evidence type="ECO:0000256" key="1">
    <source>
        <dbReference type="SAM" id="SignalP"/>
    </source>
</evidence>
<keyword evidence="3" id="KW-1185">Reference proteome</keyword>